<feature type="transmembrane region" description="Helical" evidence="1">
    <location>
        <begin position="85"/>
        <end position="104"/>
    </location>
</feature>
<accession>A0A316DZL7</accession>
<reference evidence="2 3" key="1">
    <citation type="submission" date="2018-05" db="EMBL/GenBank/DDBJ databases">
        <title>Genomic Encyclopedia of Archaeal and Bacterial Type Strains, Phase II (KMG-II): from individual species to whole genera.</title>
        <authorList>
            <person name="Goeker M."/>
        </authorList>
    </citation>
    <scope>NUCLEOTIDE SEQUENCE [LARGE SCALE GENOMIC DNA]</scope>
    <source>
        <strain evidence="2 3">DSM 23514</strain>
    </source>
</reference>
<organism evidence="2 3">
    <name type="scientific">Maribacter polysiphoniae</name>
    <dbReference type="NCBI Taxonomy" id="429344"/>
    <lineage>
        <taxon>Bacteria</taxon>
        <taxon>Pseudomonadati</taxon>
        <taxon>Bacteroidota</taxon>
        <taxon>Flavobacteriia</taxon>
        <taxon>Flavobacteriales</taxon>
        <taxon>Flavobacteriaceae</taxon>
        <taxon>Maribacter</taxon>
    </lineage>
</organism>
<sequence length="107" mass="12388">MLRFLLHYGIHFLVPIFVAFYFFKGQSLKIAIVLLMGILIDVDHLFANPIFDPNRCSIGFHPLHSYWAIIAYTTFLFFKKTRIIGIALMIHILADTVDCIMLILQSE</sequence>
<dbReference type="EMBL" id="QGGQ01000009">
    <property type="protein sequence ID" value="PWK21993.1"/>
    <property type="molecule type" value="Genomic_DNA"/>
</dbReference>
<keyword evidence="1" id="KW-0812">Transmembrane</keyword>
<name>A0A316DZL7_9FLAO</name>
<evidence type="ECO:0000256" key="1">
    <source>
        <dbReference type="SAM" id="Phobius"/>
    </source>
</evidence>
<feature type="transmembrane region" description="Helical" evidence="1">
    <location>
        <begin position="6"/>
        <end position="23"/>
    </location>
</feature>
<protein>
    <recommendedName>
        <fullName evidence="4">LexA-binding, inner membrane-associated hydrolase</fullName>
    </recommendedName>
</protein>
<proteinExistence type="predicted"/>
<evidence type="ECO:0008006" key="4">
    <source>
        <dbReference type="Google" id="ProtNLM"/>
    </source>
</evidence>
<dbReference type="Proteomes" id="UP000245667">
    <property type="component" value="Unassembled WGS sequence"/>
</dbReference>
<dbReference type="InterPro" id="IPR046125">
    <property type="entry name" value="DUF6122"/>
</dbReference>
<dbReference type="AlphaFoldDB" id="A0A316DZL7"/>
<keyword evidence="1" id="KW-0472">Membrane</keyword>
<feature type="transmembrane region" description="Helical" evidence="1">
    <location>
        <begin position="30"/>
        <end position="47"/>
    </location>
</feature>
<evidence type="ECO:0000313" key="2">
    <source>
        <dbReference type="EMBL" id="PWK21993.1"/>
    </source>
</evidence>
<dbReference type="Pfam" id="PF19617">
    <property type="entry name" value="DUF6122"/>
    <property type="match status" value="1"/>
</dbReference>
<dbReference type="RefSeq" id="WP_109653051.1">
    <property type="nucleotide sequence ID" value="NZ_JACWLN010000013.1"/>
</dbReference>
<comment type="caution">
    <text evidence="2">The sequence shown here is derived from an EMBL/GenBank/DDBJ whole genome shotgun (WGS) entry which is preliminary data.</text>
</comment>
<dbReference type="OrthoDB" id="289051at2"/>
<evidence type="ECO:0000313" key="3">
    <source>
        <dbReference type="Proteomes" id="UP000245667"/>
    </source>
</evidence>
<feature type="transmembrane region" description="Helical" evidence="1">
    <location>
        <begin position="59"/>
        <end position="78"/>
    </location>
</feature>
<gene>
    <name evidence="2" type="ORF">LX92_03345</name>
</gene>
<keyword evidence="1" id="KW-1133">Transmembrane helix</keyword>